<sequence length="280" mass="29486">MARTTAEKRPTEPDERTESQAEEPEPAETTSEEAGPEQAASEETEAESGAEETASEEDEDAETEREDADAGETEGEDGEGAEEGDSGGGSDEEGSDGEAVEKASRRRLPRISDPVLLVATVLVVAAAACAGYFGWSWYGAAHDDSLAYSRDRDAVLRAAEQGVQNMNTLDYRKVDQGLATWEASSTGDLHQELVQGRAQFAQQVRTAKTVTSAKILDAAVTELDDRAGKAGAIVAVQITVTPPTGSPATKQSRMRAQLTRTPSGWKLSALGQAPLGTTAG</sequence>
<dbReference type="SUPFAM" id="SSF54427">
    <property type="entry name" value="NTF2-like"/>
    <property type="match status" value="1"/>
</dbReference>
<accession>A0ABP8P3R7</accession>
<dbReference type="PANTHER" id="PTHR37042:SF4">
    <property type="entry name" value="OUTER MEMBRANE PROTEIN RV1973"/>
    <property type="match status" value="1"/>
</dbReference>
<feature type="region of interest" description="Disordered" evidence="3">
    <location>
        <begin position="260"/>
        <end position="280"/>
    </location>
</feature>
<comment type="caution">
    <text evidence="5">The sequence shown here is derived from an EMBL/GenBank/DDBJ whole genome shotgun (WGS) entry which is preliminary data.</text>
</comment>
<dbReference type="InterPro" id="IPR032710">
    <property type="entry name" value="NTF2-like_dom_sf"/>
</dbReference>
<dbReference type="PANTHER" id="PTHR37042">
    <property type="entry name" value="OUTER MEMBRANE PROTEIN RV1973"/>
    <property type="match status" value="1"/>
</dbReference>
<evidence type="ECO:0000313" key="6">
    <source>
        <dbReference type="Proteomes" id="UP001500503"/>
    </source>
</evidence>
<reference evidence="6" key="1">
    <citation type="journal article" date="2019" name="Int. J. Syst. Evol. Microbiol.">
        <title>The Global Catalogue of Microorganisms (GCM) 10K type strain sequencing project: providing services to taxonomists for standard genome sequencing and annotation.</title>
        <authorList>
            <consortium name="The Broad Institute Genomics Platform"/>
            <consortium name="The Broad Institute Genome Sequencing Center for Infectious Disease"/>
            <person name="Wu L."/>
            <person name="Ma J."/>
        </authorList>
    </citation>
    <scope>NUCLEOTIDE SEQUENCE [LARGE SCALE GENOMIC DNA]</scope>
    <source>
        <strain evidence="6">JCM 17933</strain>
    </source>
</reference>
<dbReference type="Proteomes" id="UP001500503">
    <property type="component" value="Unassembled WGS sequence"/>
</dbReference>
<feature type="region of interest" description="Disordered" evidence="3">
    <location>
        <begin position="1"/>
        <end position="105"/>
    </location>
</feature>
<keyword evidence="6" id="KW-1185">Reference proteome</keyword>
<evidence type="ECO:0000256" key="3">
    <source>
        <dbReference type="SAM" id="MobiDB-lite"/>
    </source>
</evidence>
<evidence type="ECO:0000256" key="4">
    <source>
        <dbReference type="SAM" id="Phobius"/>
    </source>
</evidence>
<dbReference type="EMBL" id="BAABHF010000002">
    <property type="protein sequence ID" value="GAA4481415.1"/>
    <property type="molecule type" value="Genomic_DNA"/>
</dbReference>
<evidence type="ECO:0000256" key="2">
    <source>
        <dbReference type="ARBA" id="ARBA00023136"/>
    </source>
</evidence>
<feature type="compositionally biased region" description="Acidic residues" evidence="3">
    <location>
        <begin position="20"/>
        <end position="98"/>
    </location>
</feature>
<dbReference type="RefSeq" id="WP_345455580.1">
    <property type="nucleotide sequence ID" value="NZ_BAABHF010000002.1"/>
</dbReference>
<protein>
    <recommendedName>
        <fullName evidence="7">Mce-associated membrane protein</fullName>
    </recommendedName>
</protein>
<evidence type="ECO:0000256" key="1">
    <source>
        <dbReference type="ARBA" id="ARBA00004370"/>
    </source>
</evidence>
<feature type="transmembrane region" description="Helical" evidence="4">
    <location>
        <begin position="115"/>
        <end position="138"/>
    </location>
</feature>
<proteinExistence type="predicted"/>
<keyword evidence="4" id="KW-1133">Transmembrane helix</keyword>
<feature type="compositionally biased region" description="Basic and acidic residues" evidence="3">
    <location>
        <begin position="1"/>
        <end position="19"/>
    </location>
</feature>
<evidence type="ECO:0000313" key="5">
    <source>
        <dbReference type="EMBL" id="GAA4481415.1"/>
    </source>
</evidence>
<name>A0ABP8P3R7_9ACTN</name>
<keyword evidence="2 4" id="KW-0472">Membrane</keyword>
<evidence type="ECO:0008006" key="7">
    <source>
        <dbReference type="Google" id="ProtNLM"/>
    </source>
</evidence>
<keyword evidence="4" id="KW-0812">Transmembrane</keyword>
<gene>
    <name evidence="5" type="ORF">GCM10023191_000310</name>
</gene>
<comment type="subcellular location">
    <subcellularLocation>
        <location evidence="1">Membrane</location>
    </subcellularLocation>
</comment>
<organism evidence="5 6">
    <name type="scientific">Actinoallomurus oryzae</name>
    <dbReference type="NCBI Taxonomy" id="502180"/>
    <lineage>
        <taxon>Bacteria</taxon>
        <taxon>Bacillati</taxon>
        <taxon>Actinomycetota</taxon>
        <taxon>Actinomycetes</taxon>
        <taxon>Streptosporangiales</taxon>
        <taxon>Thermomonosporaceae</taxon>
        <taxon>Actinoallomurus</taxon>
    </lineage>
</organism>